<organism evidence="1 2">
    <name type="scientific">Cryptosporangium phraense</name>
    <dbReference type="NCBI Taxonomy" id="2593070"/>
    <lineage>
        <taxon>Bacteria</taxon>
        <taxon>Bacillati</taxon>
        <taxon>Actinomycetota</taxon>
        <taxon>Actinomycetes</taxon>
        <taxon>Cryptosporangiales</taxon>
        <taxon>Cryptosporangiaceae</taxon>
        <taxon>Cryptosporangium</taxon>
    </lineage>
</organism>
<proteinExistence type="predicted"/>
<dbReference type="SUPFAM" id="SSF46785">
    <property type="entry name" value="Winged helix' DNA-binding domain"/>
    <property type="match status" value="1"/>
</dbReference>
<dbReference type="OrthoDB" id="3825543at2"/>
<dbReference type="InterPro" id="IPR036390">
    <property type="entry name" value="WH_DNA-bd_sf"/>
</dbReference>
<evidence type="ECO:0000313" key="2">
    <source>
        <dbReference type="Proteomes" id="UP000317982"/>
    </source>
</evidence>
<reference evidence="1 2" key="1">
    <citation type="submission" date="2019-07" db="EMBL/GenBank/DDBJ databases">
        <title>Cryptosporangium phraense sp. nov., isolated from plant litter.</title>
        <authorList>
            <person name="Suriyachadkun C."/>
        </authorList>
    </citation>
    <scope>NUCLEOTIDE SEQUENCE [LARGE SCALE GENOMIC DNA]</scope>
    <source>
        <strain evidence="1 2">A-T 5661</strain>
    </source>
</reference>
<name>A0A545AVC5_9ACTN</name>
<comment type="caution">
    <text evidence="1">The sequence shown here is derived from an EMBL/GenBank/DDBJ whole genome shotgun (WGS) entry which is preliminary data.</text>
</comment>
<dbReference type="Gene3D" id="1.10.10.10">
    <property type="entry name" value="Winged helix-like DNA-binding domain superfamily/Winged helix DNA-binding domain"/>
    <property type="match status" value="1"/>
</dbReference>
<dbReference type="RefSeq" id="WP_142704137.1">
    <property type="nucleotide sequence ID" value="NZ_VIRS01000005.1"/>
</dbReference>
<gene>
    <name evidence="1" type="ORF">FL583_09235</name>
</gene>
<keyword evidence="2" id="KW-1185">Reference proteome</keyword>
<evidence type="ECO:0000313" key="1">
    <source>
        <dbReference type="EMBL" id="TQS45273.1"/>
    </source>
</evidence>
<dbReference type="Proteomes" id="UP000317982">
    <property type="component" value="Unassembled WGS sequence"/>
</dbReference>
<dbReference type="InParanoid" id="A0A545AVC5"/>
<dbReference type="EMBL" id="VIRS01000005">
    <property type="protein sequence ID" value="TQS45273.1"/>
    <property type="molecule type" value="Genomic_DNA"/>
</dbReference>
<dbReference type="InterPro" id="IPR036388">
    <property type="entry name" value="WH-like_DNA-bd_sf"/>
</dbReference>
<evidence type="ECO:0008006" key="3">
    <source>
        <dbReference type="Google" id="ProtNLM"/>
    </source>
</evidence>
<dbReference type="AlphaFoldDB" id="A0A545AVC5"/>
<protein>
    <recommendedName>
        <fullName evidence="3">MarR family transcriptional regulator</fullName>
    </recommendedName>
</protein>
<sequence>MTEWLTLNALGLRGRLPLTVLTDLLSTNGLDAPAAEALFAGLAGAGLIVLSDGAAELTPAGTDRYQHLRHRVDDISRRAFAQFDPARVEVARSLLQEIADLDPSGLSPRAR</sequence>
<accession>A0A545AVC5</accession>